<dbReference type="RefSeq" id="WP_085783635.1">
    <property type="nucleotide sequence ID" value="NZ_CP008743.1"/>
</dbReference>
<evidence type="ECO:0000256" key="2">
    <source>
        <dbReference type="SAM" id="MobiDB-lite"/>
    </source>
</evidence>
<dbReference type="Proteomes" id="UP000237351">
    <property type="component" value="Chromosome"/>
</dbReference>
<feature type="region of interest" description="Disordered" evidence="2">
    <location>
        <begin position="908"/>
        <end position="940"/>
    </location>
</feature>
<protein>
    <submittedName>
        <fullName evidence="3">Uncharacterized protein</fullName>
    </submittedName>
</protein>
<feature type="coiled-coil region" evidence="1">
    <location>
        <begin position="1016"/>
        <end position="1043"/>
    </location>
</feature>
<gene>
    <name evidence="3" type="ORF">GQ61_01745</name>
</gene>
<reference evidence="3 4" key="1">
    <citation type="submission" date="2014-06" db="EMBL/GenBank/DDBJ databases">
        <title>The genome of the endonuclear symbiont Nucleicultrix amoebiphila.</title>
        <authorList>
            <person name="Schulz F."/>
            <person name="Horn M."/>
        </authorList>
    </citation>
    <scope>NUCLEOTIDE SEQUENCE [LARGE SCALE GENOMIC DNA]</scope>
    <source>
        <strain evidence="3 4">FS5</strain>
    </source>
</reference>
<keyword evidence="4" id="KW-1185">Reference proteome</keyword>
<name>A0A1W6N390_9PROT</name>
<evidence type="ECO:0000313" key="3">
    <source>
        <dbReference type="EMBL" id="ARN84268.1"/>
    </source>
</evidence>
<sequence>MKLFYNSASMLTITSLLFINISDVHASRDELRRKYLEKQLSTSGGILGSSSTEVVNKDYVEQIKKAAEQKAKNLEELLQKTKEENEKKLKALQELHNKKIQDEIKRKEEASKALEEALKSQVFQGVDNLKNILDRIDRRIKVLITLNIKDPDEEMRRFIEESQKEYTSFKENIDLLDDSLLPETLLGWQQKLLRYSFGFEEKAIEFIDKRLDQAGVKLPEGFDKLSEVTRQKLLEELALKVQETLAAIEKQQKQDELDKLKLQKELPITVKENLERFTKQIEETPYLKEELEKTSGPNLFKGPLGILKDASVTNLEVLSLDQLKTTSEAVNNAIGELKRGIETLRAAQHPENVSEKMISFANDLYVKFPILSAAKGMPLKKSDNFPQKFSLRFKTLANNIPDFAGLFGTDKFDEALEDYKKFVLKIKEKPDINDKKKLTLVDYILTNFKGDFDKLAAGKLEEDKIYGYYLLLNNMISKDDAENFEFKWQNDPKNLAKALRGYMLHVRMTTLPQKIEKQKASAALSSGLTSETKKKITTEATENIYTRMVNEDLQALWFKDPSLKLLTIDPAMKDTLPKTAPLPGLKVVIDSFLREVYNGYQSTQLGKELNKMPTEGESDETLIAEIKKIIVESLPKIPYEQDLSFPNTPFTSEDYKALFNIISRDLDSKEHLDELEKLQAALEQGLVPNNIELAKALNSILLSAIKSILGSKSELLMDTLSLEKDTLRRFNVPGGEGDGETQQRFKRIEDTMSKARDIYKELVKGYEAKDGKQIFIPTAKLVEYVLLADQKTKEAANDFKLYSQTKIPVNETLVDEILQSFKEFASTMKENTIYKKIYMDVQGKYPKTVLVHNEDLKSFVENTFLLAYGFNIQKLIPTEKQAVGASYTFMKLFLTLKAFSDVVWSNVPPKSVESSSNKSTGNTSSSKGSTSATQKSPESAYTISFTDKRGQVKEDLRSIKSRSEDLAALKEFMKSAKISKNSFIQKAYQSNLKKLKENGIDVTDIEHYTPPLSSSKEAKQKELLKVEQEVVVLKEAVKKAQEVIDSLPRKKGKEHDKEPTTTIDNVVSVDQSTFTKNSESIKKDTESLKKKEEEAKALEIEISKM</sequence>
<feature type="compositionally biased region" description="Low complexity" evidence="2">
    <location>
        <begin position="914"/>
        <end position="931"/>
    </location>
</feature>
<evidence type="ECO:0000313" key="4">
    <source>
        <dbReference type="Proteomes" id="UP000237351"/>
    </source>
</evidence>
<evidence type="ECO:0000256" key="1">
    <source>
        <dbReference type="SAM" id="Coils"/>
    </source>
</evidence>
<feature type="coiled-coil region" evidence="1">
    <location>
        <begin position="56"/>
        <end position="120"/>
    </location>
</feature>
<accession>A0A1W6N390</accession>
<dbReference type="AlphaFoldDB" id="A0A1W6N390"/>
<feature type="coiled-coil region" evidence="1">
    <location>
        <begin position="234"/>
        <end position="265"/>
    </location>
</feature>
<keyword evidence="1" id="KW-0175">Coiled coil</keyword>
<dbReference type="KEGG" id="naf:GQ61_01745"/>
<proteinExistence type="predicted"/>
<dbReference type="EMBL" id="CP008743">
    <property type="protein sequence ID" value="ARN84268.1"/>
    <property type="molecule type" value="Genomic_DNA"/>
</dbReference>
<organism evidence="3 4">
    <name type="scientific">Candidatus Nucleicultrix amoebiphila FS5</name>
    <dbReference type="NCBI Taxonomy" id="1414854"/>
    <lineage>
        <taxon>Bacteria</taxon>
        <taxon>Pseudomonadati</taxon>
        <taxon>Pseudomonadota</taxon>
        <taxon>Alphaproteobacteria</taxon>
        <taxon>Holosporales</taxon>
        <taxon>Candidatus Nucleicultricaceae</taxon>
        <taxon>Candidatus Nucleicultrix</taxon>
    </lineage>
</organism>